<name>A0ABP6Z5F3_9ACTN</name>
<gene>
    <name evidence="1" type="ORF">GCM10022419_095820</name>
</gene>
<keyword evidence="2" id="KW-1185">Reference proteome</keyword>
<sequence>MAGAMHAAVRRVVRDPGTADATAELGGTVLAWRRPSTFGYQRLAIVWQARSTMLPSREGRTPMSGFLEPPEMTPEAQRLFDEDLAERGHVMNLTRLWAYQPDTKTGLFDLVQQTVEAGRLDLRTRGILVTACASAFGDSYCSLAWGGKLAEVADARTASGVLRGDDDGLTPGERALAHWARTVARDPHGIGQADVRVLREAGFDDGQIFAVTVFVALRIAFSTVNDALGARPDAALRASAPRSVLEAVTFGRPIED</sequence>
<evidence type="ECO:0000313" key="2">
    <source>
        <dbReference type="Proteomes" id="UP001500630"/>
    </source>
</evidence>
<dbReference type="InterPro" id="IPR029032">
    <property type="entry name" value="AhpD-like"/>
</dbReference>
<proteinExistence type="predicted"/>
<dbReference type="PANTHER" id="PTHR35446:SF2">
    <property type="entry name" value="CARBOXYMUCONOLACTONE DECARBOXYLASE-LIKE DOMAIN-CONTAINING PROTEIN"/>
    <property type="match status" value="1"/>
</dbReference>
<dbReference type="Proteomes" id="UP001500630">
    <property type="component" value="Unassembled WGS sequence"/>
</dbReference>
<evidence type="ECO:0000313" key="1">
    <source>
        <dbReference type="EMBL" id="GAA3597412.1"/>
    </source>
</evidence>
<dbReference type="EMBL" id="BAABDQ010000032">
    <property type="protein sequence ID" value="GAA3597412.1"/>
    <property type="molecule type" value="Genomic_DNA"/>
</dbReference>
<comment type="caution">
    <text evidence="1">The sequence shown here is derived from an EMBL/GenBank/DDBJ whole genome shotgun (WGS) entry which is preliminary data.</text>
</comment>
<accession>A0ABP6Z5F3</accession>
<organism evidence="1 2">
    <name type="scientific">Nonomuraea rosea</name>
    <dbReference type="NCBI Taxonomy" id="638574"/>
    <lineage>
        <taxon>Bacteria</taxon>
        <taxon>Bacillati</taxon>
        <taxon>Actinomycetota</taxon>
        <taxon>Actinomycetes</taxon>
        <taxon>Streptosporangiales</taxon>
        <taxon>Streptosporangiaceae</taxon>
        <taxon>Nonomuraea</taxon>
    </lineage>
</organism>
<dbReference type="Gene3D" id="1.20.1290.10">
    <property type="entry name" value="AhpD-like"/>
    <property type="match status" value="1"/>
</dbReference>
<dbReference type="PANTHER" id="PTHR35446">
    <property type="entry name" value="SI:CH211-175M2.5"/>
    <property type="match status" value="1"/>
</dbReference>
<dbReference type="SUPFAM" id="SSF69118">
    <property type="entry name" value="AhpD-like"/>
    <property type="match status" value="1"/>
</dbReference>
<evidence type="ECO:0008006" key="3">
    <source>
        <dbReference type="Google" id="ProtNLM"/>
    </source>
</evidence>
<protein>
    <recommendedName>
        <fullName evidence="3">Carboxymuconolactone decarboxylase family protein</fullName>
    </recommendedName>
</protein>
<reference evidence="2" key="1">
    <citation type="journal article" date="2019" name="Int. J. Syst. Evol. Microbiol.">
        <title>The Global Catalogue of Microorganisms (GCM) 10K type strain sequencing project: providing services to taxonomists for standard genome sequencing and annotation.</title>
        <authorList>
            <consortium name="The Broad Institute Genomics Platform"/>
            <consortium name="The Broad Institute Genome Sequencing Center for Infectious Disease"/>
            <person name="Wu L."/>
            <person name="Ma J."/>
        </authorList>
    </citation>
    <scope>NUCLEOTIDE SEQUENCE [LARGE SCALE GENOMIC DNA]</scope>
    <source>
        <strain evidence="2">JCM 17326</strain>
    </source>
</reference>